<dbReference type="AlphaFoldDB" id="A0A194V2I3"/>
<organism evidence="2 3">
    <name type="scientific">Cytospora mali</name>
    <name type="common">Apple Valsa canker fungus</name>
    <name type="synonym">Valsa mali</name>
    <dbReference type="NCBI Taxonomy" id="578113"/>
    <lineage>
        <taxon>Eukaryota</taxon>
        <taxon>Fungi</taxon>
        <taxon>Dikarya</taxon>
        <taxon>Ascomycota</taxon>
        <taxon>Pezizomycotina</taxon>
        <taxon>Sordariomycetes</taxon>
        <taxon>Sordariomycetidae</taxon>
        <taxon>Diaporthales</taxon>
        <taxon>Cytosporaceae</taxon>
        <taxon>Cytospora</taxon>
    </lineage>
</organism>
<dbReference type="Proteomes" id="UP000078576">
    <property type="component" value="Unassembled WGS sequence"/>
</dbReference>
<evidence type="ECO:0000259" key="1">
    <source>
        <dbReference type="Pfam" id="PF00149"/>
    </source>
</evidence>
<keyword evidence="3" id="KW-1185">Reference proteome</keyword>
<dbReference type="PANTHER" id="PTHR37844:SF2">
    <property type="entry name" value="SER_THR PROTEIN PHOSPHATASE SUPERFAMILY (AFU_ORTHOLOGUE AFUA_1G14840)"/>
    <property type="match status" value="1"/>
</dbReference>
<dbReference type="SUPFAM" id="SSF56300">
    <property type="entry name" value="Metallo-dependent phosphatases"/>
    <property type="match status" value="1"/>
</dbReference>
<accession>A0A194V2I3</accession>
<dbReference type="InterPro" id="IPR004843">
    <property type="entry name" value="Calcineurin-like_PHP"/>
</dbReference>
<reference evidence="3" key="1">
    <citation type="submission" date="2014-12" db="EMBL/GenBank/DDBJ databases">
        <title>Genome Sequence of Valsa Canker Pathogens Uncovers a Specific Adaption of Colonization on Woody Bark.</title>
        <authorList>
            <person name="Yin Z."/>
            <person name="Liu H."/>
            <person name="Gao X."/>
            <person name="Li Z."/>
            <person name="Song N."/>
            <person name="Ke X."/>
            <person name="Dai Q."/>
            <person name="Wu Y."/>
            <person name="Sun Y."/>
            <person name="Xu J.-R."/>
            <person name="Kang Z.K."/>
            <person name="Wang L."/>
            <person name="Huang L."/>
        </authorList>
    </citation>
    <scope>NUCLEOTIDE SEQUENCE [LARGE SCALE GENOMIC DNA]</scope>
    <source>
        <strain evidence="3">SXYL134</strain>
    </source>
</reference>
<proteinExistence type="predicted"/>
<dbReference type="OrthoDB" id="550558at2759"/>
<feature type="domain" description="Calcineurin-like phosphoesterase" evidence="1">
    <location>
        <begin position="9"/>
        <end position="229"/>
    </location>
</feature>
<evidence type="ECO:0000313" key="3">
    <source>
        <dbReference type="Proteomes" id="UP000078576"/>
    </source>
</evidence>
<sequence length="275" mass="31035">MSSTSFQILSDIHLETHGSYDFPIKQSAPNLALLGDIGQVADDGLFVFLEKQLKRYWNVVFILGNHEPHGTTWKTAKANVHAFEARMNSLRASSTIGRFRFLDQGRWDVNDSLTVLGCTLFSNILPEQTFDVGRRLGDFRKIADWAVEDHIAAYQSDLKWLNDQVRTISDTEPQRKIAVFSHYSPTLDKQAIESRHTNSTVSSGFASDLSQEECWTNKMVIFWAFGHTHFNCDFTDEYGKRVVANQKGYASALEADWDVKKVCTIGQGKGSGLLM</sequence>
<dbReference type="EMBL" id="KN714708">
    <property type="protein sequence ID" value="KUI58118.1"/>
    <property type="molecule type" value="Genomic_DNA"/>
</dbReference>
<dbReference type="GO" id="GO:0016787">
    <property type="term" value="F:hydrolase activity"/>
    <property type="evidence" value="ECO:0007669"/>
    <property type="project" value="InterPro"/>
</dbReference>
<name>A0A194V2I3_CYTMA</name>
<protein>
    <recommendedName>
        <fullName evidence="1">Calcineurin-like phosphoesterase domain-containing protein</fullName>
    </recommendedName>
</protein>
<dbReference type="PANTHER" id="PTHR37844">
    <property type="entry name" value="SER/THR PROTEIN PHOSPHATASE SUPERFAMILY (AFU_ORTHOLOGUE AFUA_1G14840)"/>
    <property type="match status" value="1"/>
</dbReference>
<gene>
    <name evidence="2" type="ORF">VP1G_05367</name>
</gene>
<dbReference type="InterPro" id="IPR029052">
    <property type="entry name" value="Metallo-depent_PP-like"/>
</dbReference>
<dbReference type="Pfam" id="PF00149">
    <property type="entry name" value="Metallophos"/>
    <property type="match status" value="1"/>
</dbReference>
<evidence type="ECO:0000313" key="2">
    <source>
        <dbReference type="EMBL" id="KUI58118.1"/>
    </source>
</evidence>